<dbReference type="RefSeq" id="WP_110017844.1">
    <property type="nucleotide sequence ID" value="NZ_QGTJ01000003.1"/>
</dbReference>
<dbReference type="InterPro" id="IPR017968">
    <property type="entry name" value="Acylphosphatase_CS"/>
</dbReference>
<evidence type="ECO:0000256" key="6">
    <source>
        <dbReference type="RuleBase" id="RU004168"/>
    </source>
</evidence>
<feature type="active site" evidence="5">
    <location>
        <position position="37"/>
    </location>
</feature>
<feature type="active site" evidence="5">
    <location>
        <position position="19"/>
    </location>
</feature>
<dbReference type="GO" id="GO:0003998">
    <property type="term" value="F:acylphosphatase activity"/>
    <property type="evidence" value="ECO:0007669"/>
    <property type="project" value="UniProtKB-EC"/>
</dbReference>
<keyword evidence="5" id="KW-0378">Hydrolase</keyword>
<evidence type="ECO:0000259" key="7">
    <source>
        <dbReference type="PROSITE" id="PS51160"/>
    </source>
</evidence>
<dbReference type="Pfam" id="PF00708">
    <property type="entry name" value="Acylphosphatase"/>
    <property type="match status" value="1"/>
</dbReference>
<dbReference type="InterPro" id="IPR001792">
    <property type="entry name" value="Acylphosphatase-like_dom"/>
</dbReference>
<protein>
    <recommendedName>
        <fullName evidence="3 5">acylphosphatase</fullName>
        <ecNumber evidence="2 5">3.6.1.7</ecNumber>
    </recommendedName>
</protein>
<evidence type="ECO:0000256" key="1">
    <source>
        <dbReference type="ARBA" id="ARBA00005614"/>
    </source>
</evidence>
<dbReference type="EMBL" id="QGTJ01000003">
    <property type="protein sequence ID" value="PWV63341.1"/>
    <property type="molecule type" value="Genomic_DNA"/>
</dbReference>
<reference evidence="8 9" key="1">
    <citation type="submission" date="2018-05" db="EMBL/GenBank/DDBJ databases">
        <title>Genomic Encyclopedia of Type Strains, Phase IV (KMG-IV): sequencing the most valuable type-strain genomes for metagenomic binning, comparative biology and taxonomic classification.</title>
        <authorList>
            <person name="Goeker M."/>
        </authorList>
    </citation>
    <scope>NUCLEOTIDE SEQUENCE [LARGE SCALE GENOMIC DNA]</scope>
    <source>
        <strain evidence="8 9">DSM 23606</strain>
    </source>
</reference>
<dbReference type="NCBIfam" id="NF011022">
    <property type="entry name" value="PRK14451.1"/>
    <property type="match status" value="1"/>
</dbReference>
<sequence>MVVCRRFQVSGRVQGVAYRACTRMRATELGVSGYARNLPDGRVEVLACGATEAVASLEQWLWQGPPAAHVEQVHATDALFEPHVGFTCG</sequence>
<evidence type="ECO:0000313" key="9">
    <source>
        <dbReference type="Proteomes" id="UP000246569"/>
    </source>
</evidence>
<dbReference type="AlphaFoldDB" id="A0A317MX11"/>
<keyword evidence="9" id="KW-1185">Reference proteome</keyword>
<dbReference type="PANTHER" id="PTHR47268">
    <property type="entry name" value="ACYLPHOSPHATASE"/>
    <property type="match status" value="1"/>
</dbReference>
<evidence type="ECO:0000256" key="2">
    <source>
        <dbReference type="ARBA" id="ARBA00012150"/>
    </source>
</evidence>
<evidence type="ECO:0000256" key="4">
    <source>
        <dbReference type="ARBA" id="ARBA00047645"/>
    </source>
</evidence>
<dbReference type="PROSITE" id="PS51160">
    <property type="entry name" value="ACYLPHOSPHATASE_3"/>
    <property type="match status" value="1"/>
</dbReference>
<feature type="domain" description="Acylphosphatase-like" evidence="7">
    <location>
        <begin position="4"/>
        <end position="89"/>
    </location>
</feature>
<dbReference type="Gene3D" id="3.30.70.100">
    <property type="match status" value="1"/>
</dbReference>
<dbReference type="Proteomes" id="UP000246569">
    <property type="component" value="Unassembled WGS sequence"/>
</dbReference>
<dbReference type="EC" id="3.6.1.7" evidence="2 5"/>
<evidence type="ECO:0000313" key="8">
    <source>
        <dbReference type="EMBL" id="PWV63341.1"/>
    </source>
</evidence>
<dbReference type="SUPFAM" id="SSF54975">
    <property type="entry name" value="Acylphosphatase/BLUF domain-like"/>
    <property type="match status" value="1"/>
</dbReference>
<comment type="catalytic activity">
    <reaction evidence="4 5">
        <text>an acyl phosphate + H2O = a carboxylate + phosphate + H(+)</text>
        <dbReference type="Rhea" id="RHEA:14965"/>
        <dbReference type="ChEBI" id="CHEBI:15377"/>
        <dbReference type="ChEBI" id="CHEBI:15378"/>
        <dbReference type="ChEBI" id="CHEBI:29067"/>
        <dbReference type="ChEBI" id="CHEBI:43474"/>
        <dbReference type="ChEBI" id="CHEBI:59918"/>
        <dbReference type="EC" id="3.6.1.7"/>
    </reaction>
</comment>
<dbReference type="OrthoDB" id="5295388at2"/>
<dbReference type="InterPro" id="IPR036046">
    <property type="entry name" value="Acylphosphatase-like_dom_sf"/>
</dbReference>
<comment type="caution">
    <text evidence="8">The sequence shown here is derived from an EMBL/GenBank/DDBJ whole genome shotgun (WGS) entry which is preliminary data.</text>
</comment>
<evidence type="ECO:0000256" key="3">
    <source>
        <dbReference type="ARBA" id="ARBA00015991"/>
    </source>
</evidence>
<proteinExistence type="inferred from homology"/>
<dbReference type="PROSITE" id="PS00151">
    <property type="entry name" value="ACYLPHOSPHATASE_2"/>
    <property type="match status" value="1"/>
</dbReference>
<gene>
    <name evidence="8" type="ORF">C7443_103266</name>
</gene>
<dbReference type="PANTHER" id="PTHR47268:SF4">
    <property type="entry name" value="ACYLPHOSPHATASE"/>
    <property type="match status" value="1"/>
</dbReference>
<comment type="similarity">
    <text evidence="1 6">Belongs to the acylphosphatase family.</text>
</comment>
<name>A0A317MX11_9GAMM</name>
<accession>A0A317MX11</accession>
<evidence type="ECO:0000256" key="5">
    <source>
        <dbReference type="PROSITE-ProRule" id="PRU00520"/>
    </source>
</evidence>
<dbReference type="InterPro" id="IPR020456">
    <property type="entry name" value="Acylphosphatase"/>
</dbReference>
<organism evidence="8 9">
    <name type="scientific">Plasticicumulans acidivorans</name>
    <dbReference type="NCBI Taxonomy" id="886464"/>
    <lineage>
        <taxon>Bacteria</taxon>
        <taxon>Pseudomonadati</taxon>
        <taxon>Pseudomonadota</taxon>
        <taxon>Gammaproteobacteria</taxon>
        <taxon>Candidatus Competibacteraceae</taxon>
        <taxon>Plasticicumulans</taxon>
    </lineage>
</organism>